<dbReference type="Pfam" id="PF08642">
    <property type="entry name" value="Rxt3"/>
    <property type="match status" value="1"/>
</dbReference>
<evidence type="ECO:0000256" key="1">
    <source>
        <dbReference type="SAM" id="MobiDB-lite"/>
    </source>
</evidence>
<gene>
    <name evidence="2" type="primary">MPUL0E01660</name>
    <name evidence="2" type="ORF">METSCH_E01660</name>
</gene>
<evidence type="ECO:0000313" key="3">
    <source>
        <dbReference type="Proteomes" id="UP000292447"/>
    </source>
</evidence>
<feature type="region of interest" description="Disordered" evidence="1">
    <location>
        <begin position="143"/>
        <end position="209"/>
    </location>
</feature>
<proteinExistence type="predicted"/>
<organism evidence="2 3">
    <name type="scientific">Metschnikowia aff. pulcherrima</name>
    <dbReference type="NCBI Taxonomy" id="2163413"/>
    <lineage>
        <taxon>Eukaryota</taxon>
        <taxon>Fungi</taxon>
        <taxon>Dikarya</taxon>
        <taxon>Ascomycota</taxon>
        <taxon>Saccharomycotina</taxon>
        <taxon>Pichiomycetes</taxon>
        <taxon>Metschnikowiaceae</taxon>
        <taxon>Metschnikowia</taxon>
    </lineage>
</organism>
<feature type="region of interest" description="Disordered" evidence="1">
    <location>
        <begin position="116"/>
        <end position="135"/>
    </location>
</feature>
<keyword evidence="3" id="KW-1185">Reference proteome</keyword>
<feature type="compositionally biased region" description="Polar residues" evidence="1">
    <location>
        <begin position="144"/>
        <end position="162"/>
    </location>
</feature>
<dbReference type="STRING" id="2163413.A0A4P6XS34"/>
<protein>
    <submittedName>
        <fullName evidence="2">Histone deacetylation protein Rxt3</fullName>
    </submittedName>
</protein>
<name>A0A4P6XS34_9ASCO</name>
<sequence>MNSSTVPRSASESFGERRFLEIKFLHQLIVLKMSTNQHHKAHAAENPAGGSGIRLPPISFISTGHQSQPISSIAQSLEKPNHGENKKIGGFNFQSIKQSFLGDQKMSLPEPQALNLYPKRTSHSPQSAESSAGFVDAQKPEPTISHQQYHQPTKAPNANKMQPSGPLHDQNQAQDHHLHSPHIHHHHHHHSHPNPNHHHHHHRARIPQSHSPSIITNTKLASHDGVIGDNKALQARVAENRQNQAKRQKKMLHSKIYDQLAKDFPHRRHLGMIVYNPTTTWETLQFEQLHGLLEHDLRRLRSLRAQFLEHTREIGYGEKTAYVPIIPPLSEAYINNLLEVKIPYKFIKNFHENLARGVVERERKLWGGYAGIYTDDSDLLHVLCHLGLFNGKLDLTECNSEWTERDVTRPAHVQEDDDGVELLDLSVTILLLPGLVHYRGFCRNGLNSRLWVDKPAHSGLSIAVYNVKWETVFLALGERALSKRAAKEYMEDKISGAEFLAQKNGWLFDSALYETLRKKMHAAKLTDLSAAADHVP</sequence>
<accession>A0A4P6XS34</accession>
<reference evidence="3" key="1">
    <citation type="submission" date="2019-03" db="EMBL/GenBank/DDBJ databases">
        <title>Snf2 controls pulcherriminic acid biosynthesis and connects pigmentation and antifungal activity of the yeast Metschnikowia pulcherrima.</title>
        <authorList>
            <person name="Gore-Lloyd D."/>
            <person name="Sumann I."/>
            <person name="Brachmann A.O."/>
            <person name="Schneeberger K."/>
            <person name="Ortiz-Merino R.A."/>
            <person name="Moreno-Beltran M."/>
            <person name="Schlaefli M."/>
            <person name="Kirner P."/>
            <person name="Santos Kron A."/>
            <person name="Wolfe K.H."/>
            <person name="Piel J."/>
            <person name="Ahrens C.H."/>
            <person name="Henk D."/>
            <person name="Freimoser F.M."/>
        </authorList>
    </citation>
    <scope>NUCLEOTIDE SEQUENCE [LARGE SCALE GENOMIC DNA]</scope>
    <source>
        <strain evidence="3">APC 1.2</strain>
    </source>
</reference>
<feature type="compositionally biased region" description="Basic residues" evidence="1">
    <location>
        <begin position="179"/>
        <end position="205"/>
    </location>
</feature>
<evidence type="ECO:0000313" key="2">
    <source>
        <dbReference type="EMBL" id="QBM89929.1"/>
    </source>
</evidence>
<dbReference type="Proteomes" id="UP000292447">
    <property type="component" value="Chromosome V"/>
</dbReference>
<dbReference type="EMBL" id="CP034460">
    <property type="protein sequence ID" value="QBM89929.1"/>
    <property type="molecule type" value="Genomic_DNA"/>
</dbReference>
<dbReference type="InterPro" id="IPR013951">
    <property type="entry name" value="Rxt3"/>
</dbReference>
<dbReference type="AlphaFoldDB" id="A0A4P6XS34"/>